<evidence type="ECO:0000259" key="2">
    <source>
        <dbReference type="SMART" id="SM01008"/>
    </source>
</evidence>
<dbReference type="PIRSF" id="PIRSF036389">
    <property type="entry name" value="IOR_B"/>
    <property type="match status" value="1"/>
</dbReference>
<dbReference type="InterPro" id="IPR019546">
    <property type="entry name" value="TAT_signal_bac_arc"/>
</dbReference>
<proteinExistence type="predicted"/>
<dbReference type="Pfam" id="PF02738">
    <property type="entry name" value="MoCoBD_1"/>
    <property type="match status" value="1"/>
</dbReference>
<dbReference type="InterPro" id="IPR000674">
    <property type="entry name" value="Ald_Oxase/Xan_DH_a/b"/>
</dbReference>
<dbReference type="InterPro" id="IPR052516">
    <property type="entry name" value="N-heterocyclic_Hydroxylase"/>
</dbReference>
<organism evidence="3 4">
    <name type="scientific">Marinihelvus fidelis</name>
    <dbReference type="NCBI Taxonomy" id="2613842"/>
    <lineage>
        <taxon>Bacteria</taxon>
        <taxon>Pseudomonadati</taxon>
        <taxon>Pseudomonadota</taxon>
        <taxon>Gammaproteobacteria</taxon>
        <taxon>Chromatiales</taxon>
        <taxon>Wenzhouxiangellaceae</taxon>
        <taxon>Marinihelvus</taxon>
    </lineage>
</organism>
<dbReference type="GO" id="GO:0016491">
    <property type="term" value="F:oxidoreductase activity"/>
    <property type="evidence" value="ECO:0007669"/>
    <property type="project" value="InterPro"/>
</dbReference>
<protein>
    <submittedName>
        <fullName evidence="3">Xanthine dehydrogenase family protein molybdopterin-binding subunit</fullName>
    </submittedName>
</protein>
<keyword evidence="4" id="KW-1185">Reference proteome</keyword>
<evidence type="ECO:0000313" key="4">
    <source>
        <dbReference type="Proteomes" id="UP000325372"/>
    </source>
</evidence>
<dbReference type="PANTHER" id="PTHR47495:SF2">
    <property type="entry name" value="ALDEHYDE DEHYDROGENASE"/>
    <property type="match status" value="1"/>
</dbReference>
<dbReference type="Gene3D" id="3.90.1170.50">
    <property type="entry name" value="Aldehyde oxidase/xanthine dehydrogenase, a/b hammerhead"/>
    <property type="match status" value="1"/>
</dbReference>
<dbReference type="InterPro" id="IPR012368">
    <property type="entry name" value="OxRdtase_Mopterin-bd_su_IorB"/>
</dbReference>
<keyword evidence="1" id="KW-0732">Signal</keyword>
<comment type="caution">
    <text evidence="3">The sequence shown here is derived from an EMBL/GenBank/DDBJ whole genome shotgun (WGS) entry which is preliminary data.</text>
</comment>
<dbReference type="InterPro" id="IPR037165">
    <property type="entry name" value="AldOxase/xan_DH_Mopterin-bd_sf"/>
</dbReference>
<dbReference type="RefSeq" id="WP_150862915.1">
    <property type="nucleotide sequence ID" value="NZ_VYXP01000002.1"/>
</dbReference>
<dbReference type="SMART" id="SM01008">
    <property type="entry name" value="Ald_Xan_dh_C"/>
    <property type="match status" value="1"/>
</dbReference>
<evidence type="ECO:0000313" key="3">
    <source>
        <dbReference type="EMBL" id="KAA9133356.1"/>
    </source>
</evidence>
<dbReference type="EMBL" id="VYXP01000002">
    <property type="protein sequence ID" value="KAA9133356.1"/>
    <property type="molecule type" value="Genomic_DNA"/>
</dbReference>
<dbReference type="NCBIfam" id="TIGR01409">
    <property type="entry name" value="TAT_signal_seq"/>
    <property type="match status" value="1"/>
</dbReference>
<gene>
    <name evidence="3" type="ORF">F3N42_03135</name>
</gene>
<sequence length="722" mass="77779">MSVFHVTRRDFLRTSGVAAGGLTLGVGFTASALGSAQAPDPTELNAFVHIAPNGDTVLYCGRCEMGQGISTALPAAVADELEADWSRVTVLQGDGDAKYGPQNTGGSKSINVMFTPMREAGAAAQAMLVTAAAQRWNLPVDDCYADNHVVRNRQDDRQLGYGELAADAAKLDVPDSPRLKQPDQFRYIGKPLPRHDMADVVTGRRTYGADTRIPGMKYAAIRHVPVMGGAVKSFDATAARAMPGVVDVIAIDRFENAYGSLGGIAVVADTTWQARKALDAVQVEFEPGPHGGYDSSAYKAELVSRVEQPCEKTHERGDLAGVFDAAQSRHKATYTGGHLSHSPMEPMASTVWVREDDVEVWASTQDPAGIQRTLGAFLGREPESITVHVMMAGGAFGRKFKCDYVQEAAALSRAVGAPVHLTWSREEDTRTGYYHSLSAQHIEASMDAEGNVTGWLHRAAFPAIRTTFDPSVDRPSADDLSAVSDHPYGIANMQVESGLSPAHTRIGWYRAVYAIFYGYAINVFTHELAEKAGKDPLDFYRQIYANNTNPEQAEQVQRSLGVLNLAAEKAGWGRELPDGQGLGIAVHHSFESYLAMVVHAEVDGDDIKVHRVDCAVDCGLVLNPDQATAQMEGAVMMGMSLALYTEVSFREGAVVNSNFHDYPVLRSNEAPPEINVYFTNTDARPTGLGEPGVPTFAPALAGAIYAASGVRHRDLPIKPMTV</sequence>
<dbReference type="PROSITE" id="PS51318">
    <property type="entry name" value="TAT"/>
    <property type="match status" value="1"/>
</dbReference>
<feature type="domain" description="Aldehyde oxidase/xanthine dehydrogenase a/b hammerhead" evidence="2">
    <location>
        <begin position="202"/>
        <end position="289"/>
    </location>
</feature>
<reference evidence="3 4" key="1">
    <citation type="submission" date="2019-09" db="EMBL/GenBank/DDBJ databases">
        <title>Wenzhouxiangella sp. Genome sequencing and assembly.</title>
        <authorList>
            <person name="Zhang R."/>
        </authorList>
    </citation>
    <scope>NUCLEOTIDE SEQUENCE [LARGE SCALE GENOMIC DNA]</scope>
    <source>
        <strain evidence="3 4">W260</strain>
    </source>
</reference>
<dbReference type="InterPro" id="IPR006311">
    <property type="entry name" value="TAT_signal"/>
</dbReference>
<accession>A0A5N0THM2</accession>
<dbReference type="Gene3D" id="3.30.365.10">
    <property type="entry name" value="Aldehyde oxidase/xanthine dehydrogenase, molybdopterin binding domain"/>
    <property type="match status" value="4"/>
</dbReference>
<dbReference type="AlphaFoldDB" id="A0A5N0THM2"/>
<dbReference type="PANTHER" id="PTHR47495">
    <property type="entry name" value="ALDEHYDE DEHYDROGENASE"/>
    <property type="match status" value="1"/>
</dbReference>
<dbReference type="Pfam" id="PF20256">
    <property type="entry name" value="MoCoBD_2"/>
    <property type="match status" value="2"/>
</dbReference>
<dbReference type="InterPro" id="IPR008274">
    <property type="entry name" value="AldOxase/xan_DH_MoCoBD1"/>
</dbReference>
<dbReference type="InterPro" id="IPR046867">
    <property type="entry name" value="AldOxase/xan_DH_MoCoBD2"/>
</dbReference>
<name>A0A5N0THM2_9GAMM</name>
<evidence type="ECO:0000256" key="1">
    <source>
        <dbReference type="ARBA" id="ARBA00022729"/>
    </source>
</evidence>
<dbReference type="Proteomes" id="UP000325372">
    <property type="component" value="Unassembled WGS sequence"/>
</dbReference>
<dbReference type="SUPFAM" id="SSF56003">
    <property type="entry name" value="Molybdenum cofactor-binding domain"/>
    <property type="match status" value="2"/>
</dbReference>